<evidence type="ECO:0000313" key="3">
    <source>
        <dbReference type="Proteomes" id="UP001529275"/>
    </source>
</evidence>
<feature type="domain" description="DUF4351" evidence="1">
    <location>
        <begin position="40"/>
        <end position="96"/>
    </location>
</feature>
<comment type="caution">
    <text evidence="2">The sequence shown here is derived from an EMBL/GenBank/DDBJ whole genome shotgun (WGS) entry which is preliminary data.</text>
</comment>
<accession>A0ABT7UFB9</accession>
<organism evidence="2 3">
    <name type="scientific">Massilimicrobiota timonensis</name>
    <dbReference type="NCBI Taxonomy" id="1776392"/>
    <lineage>
        <taxon>Bacteria</taxon>
        <taxon>Bacillati</taxon>
        <taxon>Bacillota</taxon>
        <taxon>Erysipelotrichia</taxon>
        <taxon>Erysipelotrichales</taxon>
        <taxon>Erysipelotrichaceae</taxon>
        <taxon>Massilimicrobiota</taxon>
    </lineage>
</organism>
<reference evidence="3" key="1">
    <citation type="submission" date="2023-06" db="EMBL/GenBank/DDBJ databases">
        <title>Identification and characterization of horizontal gene transfer across gut microbiota members of farm animals based on homology search.</title>
        <authorList>
            <person name="Zeman M."/>
            <person name="Kubasova T."/>
            <person name="Jahodarova E."/>
            <person name="Nykrynova M."/>
            <person name="Rychlik I."/>
        </authorList>
    </citation>
    <scope>NUCLEOTIDE SEQUENCE [LARGE SCALE GENOMIC DNA]</scope>
    <source>
        <strain evidence="3">ET341</strain>
    </source>
</reference>
<sequence>MCQAIRDYGKENLRIEKKEGIDIGRNEGIDIGRNEGIVIGRNEGIIQTLIKLLQSKLGFLSKDTLTKIQSCNQDQLDLLTVHIFDIHSEKDILRYL</sequence>
<keyword evidence="3" id="KW-1185">Reference proteome</keyword>
<protein>
    <submittedName>
        <fullName evidence="2">DUF4351 domain-containing protein</fullName>
    </submittedName>
</protein>
<evidence type="ECO:0000259" key="1">
    <source>
        <dbReference type="Pfam" id="PF14261"/>
    </source>
</evidence>
<dbReference type="InterPro" id="IPR025587">
    <property type="entry name" value="DUF4351"/>
</dbReference>
<proteinExistence type="predicted"/>
<gene>
    <name evidence="2" type="ORF">QUV98_00670</name>
</gene>
<dbReference type="Pfam" id="PF14261">
    <property type="entry name" value="DUF4351"/>
    <property type="match status" value="1"/>
</dbReference>
<name>A0ABT7UFB9_9FIRM</name>
<dbReference type="EMBL" id="JAUDCK010000001">
    <property type="protein sequence ID" value="MDM8194831.1"/>
    <property type="molecule type" value="Genomic_DNA"/>
</dbReference>
<dbReference type="Proteomes" id="UP001529275">
    <property type="component" value="Unassembled WGS sequence"/>
</dbReference>
<reference evidence="2 3" key="2">
    <citation type="submission" date="2023-06" db="EMBL/GenBank/DDBJ databases">
        <authorList>
            <person name="Zeman M."/>
            <person name="Kubasova T."/>
            <person name="Jahodarova E."/>
            <person name="Nykrynova M."/>
            <person name="Rychlik I."/>
        </authorList>
    </citation>
    <scope>NUCLEOTIDE SEQUENCE [LARGE SCALE GENOMIC DNA]</scope>
    <source>
        <strain evidence="2 3">ET341</strain>
    </source>
</reference>
<dbReference type="RefSeq" id="WP_289527025.1">
    <property type="nucleotide sequence ID" value="NZ_JAUDCK010000001.1"/>
</dbReference>
<evidence type="ECO:0000313" key="2">
    <source>
        <dbReference type="EMBL" id="MDM8194831.1"/>
    </source>
</evidence>